<sequence length="190" mass="19685">MRLLKAADHLRMPWKNGGGETAEIAVHPPGTGLGGFDWRVSMAVVAMDGPFSVFPGIDRTLALLDGEGMDLAIEGHGAHRLTPASPPLAFPGDAATTARLAAGPITDLNVMTRRSACRQRVTRLRGPVMPFEPRGRWILVVAVGPSTVVVDGRTVPLAARDALLGEGGATIAADGPVDLAVVEIDAVAGS</sequence>
<accession>A0A5C4LC90</accession>
<dbReference type="AlphaFoldDB" id="A0A5C4LC90"/>
<gene>
    <name evidence="1" type="ORF">FF100_24285</name>
</gene>
<dbReference type="InterPro" id="IPR010282">
    <property type="entry name" value="Uncharacterised_HutD/Ves"/>
</dbReference>
<keyword evidence="2" id="KW-1185">Reference proteome</keyword>
<dbReference type="Pfam" id="PF05962">
    <property type="entry name" value="HutD"/>
    <property type="match status" value="1"/>
</dbReference>
<dbReference type="Gene3D" id="2.60.120.10">
    <property type="entry name" value="Jelly Rolls"/>
    <property type="match status" value="1"/>
</dbReference>
<dbReference type="EMBL" id="VDDA01000014">
    <property type="protein sequence ID" value="TNC10034.1"/>
    <property type="molecule type" value="Genomic_DNA"/>
</dbReference>
<dbReference type="Proteomes" id="UP000305267">
    <property type="component" value="Unassembled WGS sequence"/>
</dbReference>
<proteinExistence type="predicted"/>
<dbReference type="PANTHER" id="PTHR37943:SF1">
    <property type="entry name" value="PROTEIN VES"/>
    <property type="match status" value="1"/>
</dbReference>
<dbReference type="RefSeq" id="WP_139038348.1">
    <property type="nucleotide sequence ID" value="NZ_VDDA01000014.1"/>
</dbReference>
<dbReference type="CDD" id="cd20293">
    <property type="entry name" value="cupin_HutD_N"/>
    <property type="match status" value="1"/>
</dbReference>
<dbReference type="InterPro" id="IPR014710">
    <property type="entry name" value="RmlC-like_jellyroll"/>
</dbReference>
<dbReference type="InterPro" id="IPR011051">
    <property type="entry name" value="RmlC_Cupin_sf"/>
</dbReference>
<comment type="caution">
    <text evidence="1">The sequence shown here is derived from an EMBL/GenBank/DDBJ whole genome shotgun (WGS) entry which is preliminary data.</text>
</comment>
<name>A0A5C4LC90_9HYPH</name>
<dbReference type="SUPFAM" id="SSF51182">
    <property type="entry name" value="RmlC-like cupins"/>
    <property type="match status" value="1"/>
</dbReference>
<dbReference type="PANTHER" id="PTHR37943">
    <property type="entry name" value="PROTEIN VES"/>
    <property type="match status" value="1"/>
</dbReference>
<dbReference type="OrthoDB" id="9800082at2"/>
<protein>
    <submittedName>
        <fullName evidence="1">HutD family protein</fullName>
    </submittedName>
</protein>
<evidence type="ECO:0000313" key="2">
    <source>
        <dbReference type="Proteomes" id="UP000305267"/>
    </source>
</evidence>
<evidence type="ECO:0000313" key="1">
    <source>
        <dbReference type="EMBL" id="TNC10034.1"/>
    </source>
</evidence>
<reference evidence="1 2" key="1">
    <citation type="submission" date="2019-06" db="EMBL/GenBank/DDBJ databases">
        <title>Genome of Methylobacterium sp. 17Sr1-39.</title>
        <authorList>
            <person name="Seo T."/>
        </authorList>
    </citation>
    <scope>NUCLEOTIDE SEQUENCE [LARGE SCALE GENOMIC DNA]</scope>
    <source>
        <strain evidence="1 2">17Sr1-39</strain>
    </source>
</reference>
<organism evidence="1 2">
    <name type="scientific">Methylobacterium terricola</name>
    <dbReference type="NCBI Taxonomy" id="2583531"/>
    <lineage>
        <taxon>Bacteria</taxon>
        <taxon>Pseudomonadati</taxon>
        <taxon>Pseudomonadota</taxon>
        <taxon>Alphaproteobacteria</taxon>
        <taxon>Hyphomicrobiales</taxon>
        <taxon>Methylobacteriaceae</taxon>
        <taxon>Methylobacterium</taxon>
    </lineage>
</organism>